<comment type="caution">
    <text evidence="1">The sequence shown here is derived from an EMBL/GenBank/DDBJ whole genome shotgun (WGS) entry which is preliminary data.</text>
</comment>
<name>A0A8H5FQ66_9AGAR</name>
<protein>
    <submittedName>
        <fullName evidence="1">Uncharacterized protein</fullName>
    </submittedName>
</protein>
<proteinExistence type="predicted"/>
<reference evidence="1 2" key="1">
    <citation type="journal article" date="2020" name="ISME J.">
        <title>Uncovering the hidden diversity of litter-decomposition mechanisms in mushroom-forming fungi.</title>
        <authorList>
            <person name="Floudas D."/>
            <person name="Bentzer J."/>
            <person name="Ahren D."/>
            <person name="Johansson T."/>
            <person name="Persson P."/>
            <person name="Tunlid A."/>
        </authorList>
    </citation>
    <scope>NUCLEOTIDE SEQUENCE [LARGE SCALE GENOMIC DNA]</scope>
    <source>
        <strain evidence="1 2">CBS 291.85</strain>
    </source>
</reference>
<dbReference type="Proteomes" id="UP000559256">
    <property type="component" value="Unassembled WGS sequence"/>
</dbReference>
<dbReference type="OrthoDB" id="2789562at2759"/>
<dbReference type="AlphaFoldDB" id="A0A8H5FQ66"/>
<keyword evidence="2" id="KW-1185">Reference proteome</keyword>
<sequence length="127" mass="14005">MSHANPWPSYVTRSTGQESQTLLYALLATQKFDEISNAEDFSAVQRHIIAQGKASADESGILRTRFGVVFWVYPTGLYGPFRNTEEGEIKEHGLLLTVEPGASVEEAVTRAREALQEGIIVQEHVSA</sequence>
<organism evidence="1 2">
    <name type="scientific">Tetrapyrgos nigripes</name>
    <dbReference type="NCBI Taxonomy" id="182062"/>
    <lineage>
        <taxon>Eukaryota</taxon>
        <taxon>Fungi</taxon>
        <taxon>Dikarya</taxon>
        <taxon>Basidiomycota</taxon>
        <taxon>Agaricomycotina</taxon>
        <taxon>Agaricomycetes</taxon>
        <taxon>Agaricomycetidae</taxon>
        <taxon>Agaricales</taxon>
        <taxon>Marasmiineae</taxon>
        <taxon>Marasmiaceae</taxon>
        <taxon>Tetrapyrgos</taxon>
    </lineage>
</organism>
<evidence type="ECO:0000313" key="1">
    <source>
        <dbReference type="EMBL" id="KAF5345535.1"/>
    </source>
</evidence>
<accession>A0A8H5FQ66</accession>
<gene>
    <name evidence="1" type="ORF">D9758_011995</name>
</gene>
<dbReference type="EMBL" id="JAACJM010000111">
    <property type="protein sequence ID" value="KAF5345535.1"/>
    <property type="molecule type" value="Genomic_DNA"/>
</dbReference>
<evidence type="ECO:0000313" key="2">
    <source>
        <dbReference type="Proteomes" id="UP000559256"/>
    </source>
</evidence>